<name>A0A330GHH1_ENTCL</name>
<sequence>MKAMTLNNHPWLQRILVPLSEEKTTAKVNEESPLWEEVDSGIARLGSLTHEQVDIPRIQENCLALLEQESKDFRIVIHLLRTLQHGGHPQQVVLASVLLTGYLRHFASTAWPQDARIRARLLQQVLKRFEGVAGYFSQRCDEAERKQFRETMHVLAEMLSSFDATLSSEVSSLMQVYDRSASDASVRKEVEEPQAQPAVSPLTPPATAGLEIAADSERSWRQSLLKVADLLCESHPADPVGYLVRRHAIWGNLNSAPVSKDGIRTQLAAVSPDRVSDYRNRMATDPHVWKEIETSLTLAPWWFDGHYLSSQRAEQCGFHEVAQAIRESVARLIHRLPGIEKLQFSDGTSFASPDTCRWIMDSEKESERHELAINDDASLWQEFHLNGLQAALNKLEDIQKKGTRADPRFYFYNQLTTARLLEEAGLRELAQHQFCSLWKSIRTLSLEEWEPSLMTFLKKYISDTSQGLE</sequence>
<gene>
    <name evidence="3" type="primary">tssA</name>
    <name evidence="3" type="ORF">DP202_07660</name>
</gene>
<dbReference type="RefSeq" id="WP_112780480.1">
    <property type="nucleotide sequence ID" value="NZ_CABMNQ010000010.1"/>
</dbReference>
<dbReference type="PANTHER" id="PTHR37024:SF3">
    <property type="entry name" value="TYPE VI SECRETION SYSTEM PROTEIN TSSA"/>
    <property type="match status" value="1"/>
</dbReference>
<feature type="domain" description="ImpA N-terminal" evidence="2">
    <location>
        <begin position="18"/>
        <end position="124"/>
    </location>
</feature>
<dbReference type="NCBIfam" id="TIGR03362">
    <property type="entry name" value="VI_chp_7"/>
    <property type="match status" value="1"/>
</dbReference>
<comment type="caution">
    <text evidence="3">The sequence shown here is derived from an EMBL/GenBank/DDBJ whole genome shotgun (WGS) entry which is preliminary data.</text>
</comment>
<proteinExistence type="predicted"/>
<accession>A0A330GHH1</accession>
<protein>
    <submittedName>
        <fullName evidence="3">Type VI secretion system protein TssA</fullName>
    </submittedName>
</protein>
<evidence type="ECO:0000256" key="1">
    <source>
        <dbReference type="SAM" id="MobiDB-lite"/>
    </source>
</evidence>
<dbReference type="PANTHER" id="PTHR37024">
    <property type="entry name" value="TYPE VI SECRETION SYSTEM DUF2094 AND IMPA-RELATED DOMAIN PROTEIN"/>
    <property type="match status" value="1"/>
</dbReference>
<evidence type="ECO:0000313" key="4">
    <source>
        <dbReference type="Proteomes" id="UP000251576"/>
    </source>
</evidence>
<dbReference type="Pfam" id="PF06812">
    <property type="entry name" value="ImpA_N"/>
    <property type="match status" value="1"/>
</dbReference>
<dbReference type="InterPro" id="IPR010657">
    <property type="entry name" value="ImpA_N"/>
</dbReference>
<dbReference type="Pfam" id="PF16989">
    <property type="entry name" value="T6SS_VasJ"/>
    <property type="match status" value="1"/>
</dbReference>
<dbReference type="AlphaFoldDB" id="A0A330GHH1"/>
<dbReference type="Proteomes" id="UP000251576">
    <property type="component" value="Unassembled WGS sequence"/>
</dbReference>
<organism evidence="3 4">
    <name type="scientific">Enterobacter cloacae</name>
    <dbReference type="NCBI Taxonomy" id="550"/>
    <lineage>
        <taxon>Bacteria</taxon>
        <taxon>Pseudomonadati</taxon>
        <taxon>Pseudomonadota</taxon>
        <taxon>Gammaproteobacteria</taxon>
        <taxon>Enterobacterales</taxon>
        <taxon>Enterobacteriaceae</taxon>
        <taxon>Enterobacter</taxon>
        <taxon>Enterobacter cloacae complex</taxon>
    </lineage>
</organism>
<dbReference type="EMBL" id="QMDH01000010">
    <property type="protein sequence ID" value="RAZ68949.1"/>
    <property type="molecule type" value="Genomic_DNA"/>
</dbReference>
<dbReference type="InterPro" id="IPR017739">
    <property type="entry name" value="T6SS-assoc_VCA0119"/>
</dbReference>
<evidence type="ECO:0000259" key="2">
    <source>
        <dbReference type="Pfam" id="PF06812"/>
    </source>
</evidence>
<reference evidence="3 4" key="1">
    <citation type="submission" date="2018-06" db="EMBL/GenBank/DDBJ databases">
        <title>ACT-28, a chromosomally-encoded AmpC with carbapenemase activity from Enterobacter kobei.</title>
        <authorList>
            <person name="Jousset A.B."/>
            <person name="Oueslati S."/>
            <person name="Bernabeu S."/>
            <person name="Takissian J."/>
            <person name="Creton E."/>
            <person name="Vogel A."/>
            <person name="Cotellon G."/>
            <person name="Bonnin R.A."/>
            <person name="Dortet L."/>
            <person name="Naas T."/>
        </authorList>
    </citation>
    <scope>NUCLEOTIDE SEQUENCE [LARGE SCALE GENOMIC DNA]</scope>
    <source>
        <strain evidence="3 4">99B3</strain>
    </source>
</reference>
<feature type="region of interest" description="Disordered" evidence="1">
    <location>
        <begin position="184"/>
        <end position="206"/>
    </location>
</feature>
<evidence type="ECO:0000313" key="3">
    <source>
        <dbReference type="EMBL" id="RAZ68949.1"/>
    </source>
</evidence>